<dbReference type="HOGENOM" id="CLU_050250_1_1_1"/>
<evidence type="ECO:0000256" key="2">
    <source>
        <dbReference type="SAM" id="Phobius"/>
    </source>
</evidence>
<name>A0A0C9TX03_PAXIN</name>
<protein>
    <submittedName>
        <fullName evidence="3">Unplaced genomic scaffold PAXINscaffold_18, whole genome shotgun sequence</fullName>
    </submittedName>
</protein>
<gene>
    <name evidence="3" type="ORF">PAXINDRAFT_169488</name>
</gene>
<keyword evidence="2" id="KW-0812">Transmembrane</keyword>
<feature type="transmembrane region" description="Helical" evidence="2">
    <location>
        <begin position="17"/>
        <end position="35"/>
    </location>
</feature>
<reference evidence="3 4" key="1">
    <citation type="submission" date="2014-06" db="EMBL/GenBank/DDBJ databases">
        <authorList>
            <consortium name="DOE Joint Genome Institute"/>
            <person name="Kuo A."/>
            <person name="Kohler A."/>
            <person name="Nagy L.G."/>
            <person name="Floudas D."/>
            <person name="Copeland A."/>
            <person name="Barry K.W."/>
            <person name="Cichocki N."/>
            <person name="Veneault-Fourrey C."/>
            <person name="LaButti K."/>
            <person name="Lindquist E.A."/>
            <person name="Lipzen A."/>
            <person name="Lundell T."/>
            <person name="Morin E."/>
            <person name="Murat C."/>
            <person name="Sun H."/>
            <person name="Tunlid A."/>
            <person name="Henrissat B."/>
            <person name="Grigoriev I.V."/>
            <person name="Hibbett D.S."/>
            <person name="Martin F."/>
            <person name="Nordberg H.P."/>
            <person name="Cantor M.N."/>
            <person name="Hua S.X."/>
        </authorList>
    </citation>
    <scope>NUCLEOTIDE SEQUENCE [LARGE SCALE GENOMIC DNA]</scope>
    <source>
        <strain evidence="3 4">ATCC 200175</strain>
    </source>
</reference>
<organism evidence="3 4">
    <name type="scientific">Paxillus involutus ATCC 200175</name>
    <dbReference type="NCBI Taxonomy" id="664439"/>
    <lineage>
        <taxon>Eukaryota</taxon>
        <taxon>Fungi</taxon>
        <taxon>Dikarya</taxon>
        <taxon>Basidiomycota</taxon>
        <taxon>Agaricomycotina</taxon>
        <taxon>Agaricomycetes</taxon>
        <taxon>Agaricomycetidae</taxon>
        <taxon>Boletales</taxon>
        <taxon>Paxilineae</taxon>
        <taxon>Paxillaceae</taxon>
        <taxon>Paxillus</taxon>
    </lineage>
</organism>
<evidence type="ECO:0000313" key="3">
    <source>
        <dbReference type="EMBL" id="KIJ14803.1"/>
    </source>
</evidence>
<dbReference type="EMBL" id="KN819340">
    <property type="protein sequence ID" value="KIJ14803.1"/>
    <property type="molecule type" value="Genomic_DNA"/>
</dbReference>
<sequence>MPAPRKSETTPLTEPKIWLLTAMVILGAIFVYFWTRTPPLNDRLDPCVMNRAQKEWDHVQKEWDRVQKERDLVQEEWDHVRKEWDRDWHQHREQEEIWKRAQISHEKRTKEWDRERKAYEREKKEREHEEKEREREEDERQRHNTVWVDVEPHSCTSWATRKYTARLANVPSNYNRRIEACKATPLDVHRQSYLPHTCEDNVNGTIGTWNVNQNQPDCVTFWTDYKDKGCMSVGSGKRRIDHRLENLPPGGDWGEFSATTPVRFHGMQFSGAQKAFQSAWRVYGIWEIDDDTC</sequence>
<dbReference type="Proteomes" id="UP000053647">
    <property type="component" value="Unassembled WGS sequence"/>
</dbReference>
<feature type="region of interest" description="Disordered" evidence="1">
    <location>
        <begin position="120"/>
        <end position="142"/>
    </location>
</feature>
<keyword evidence="4" id="KW-1185">Reference proteome</keyword>
<evidence type="ECO:0000256" key="1">
    <source>
        <dbReference type="SAM" id="MobiDB-lite"/>
    </source>
</evidence>
<proteinExistence type="predicted"/>
<keyword evidence="2" id="KW-1133">Transmembrane helix</keyword>
<dbReference type="AlphaFoldDB" id="A0A0C9TX03"/>
<reference evidence="4" key="2">
    <citation type="submission" date="2015-01" db="EMBL/GenBank/DDBJ databases">
        <title>Evolutionary Origins and Diversification of the Mycorrhizal Mutualists.</title>
        <authorList>
            <consortium name="DOE Joint Genome Institute"/>
            <consortium name="Mycorrhizal Genomics Consortium"/>
            <person name="Kohler A."/>
            <person name="Kuo A."/>
            <person name="Nagy L.G."/>
            <person name="Floudas D."/>
            <person name="Copeland A."/>
            <person name="Barry K.W."/>
            <person name="Cichocki N."/>
            <person name="Veneault-Fourrey C."/>
            <person name="LaButti K."/>
            <person name="Lindquist E.A."/>
            <person name="Lipzen A."/>
            <person name="Lundell T."/>
            <person name="Morin E."/>
            <person name="Murat C."/>
            <person name="Riley R."/>
            <person name="Ohm R."/>
            <person name="Sun H."/>
            <person name="Tunlid A."/>
            <person name="Henrissat B."/>
            <person name="Grigoriev I.V."/>
            <person name="Hibbett D.S."/>
            <person name="Martin F."/>
        </authorList>
    </citation>
    <scope>NUCLEOTIDE SEQUENCE [LARGE SCALE GENOMIC DNA]</scope>
    <source>
        <strain evidence="4">ATCC 200175</strain>
    </source>
</reference>
<accession>A0A0C9TX03</accession>
<dbReference type="OrthoDB" id="3153758at2759"/>
<keyword evidence="2" id="KW-0472">Membrane</keyword>
<evidence type="ECO:0000313" key="4">
    <source>
        <dbReference type="Proteomes" id="UP000053647"/>
    </source>
</evidence>